<keyword evidence="3" id="KW-1185">Reference proteome</keyword>
<accession>A0AA38U1G5</accession>
<dbReference type="PANTHER" id="PTHR13582">
    <property type="entry name" value="M-PHASE PHOSPHOPROTEIN 6"/>
    <property type="match status" value="1"/>
</dbReference>
<feature type="compositionally biased region" description="Polar residues" evidence="1">
    <location>
        <begin position="82"/>
        <end position="97"/>
    </location>
</feature>
<evidence type="ECO:0000313" key="2">
    <source>
        <dbReference type="EMBL" id="KAJ9565421.1"/>
    </source>
</evidence>
<feature type="compositionally biased region" description="Basic and acidic residues" evidence="1">
    <location>
        <begin position="21"/>
        <end position="31"/>
    </location>
</feature>
<proteinExistence type="predicted"/>
<dbReference type="Proteomes" id="UP001172457">
    <property type="component" value="Chromosome 1"/>
</dbReference>
<comment type="caution">
    <text evidence="2">The sequence shown here is derived from an EMBL/GenBank/DDBJ whole genome shotgun (WGS) entry which is preliminary data.</text>
</comment>
<organism evidence="2 3">
    <name type="scientific">Centaurea solstitialis</name>
    <name type="common">yellow star-thistle</name>
    <dbReference type="NCBI Taxonomy" id="347529"/>
    <lineage>
        <taxon>Eukaryota</taxon>
        <taxon>Viridiplantae</taxon>
        <taxon>Streptophyta</taxon>
        <taxon>Embryophyta</taxon>
        <taxon>Tracheophyta</taxon>
        <taxon>Spermatophyta</taxon>
        <taxon>Magnoliopsida</taxon>
        <taxon>eudicotyledons</taxon>
        <taxon>Gunneridae</taxon>
        <taxon>Pentapetalae</taxon>
        <taxon>asterids</taxon>
        <taxon>campanulids</taxon>
        <taxon>Asterales</taxon>
        <taxon>Asteraceae</taxon>
        <taxon>Carduoideae</taxon>
        <taxon>Cardueae</taxon>
        <taxon>Centaureinae</taxon>
        <taxon>Centaurea</taxon>
    </lineage>
</organism>
<dbReference type="AlphaFoldDB" id="A0AA38U1G5"/>
<evidence type="ECO:0000256" key="1">
    <source>
        <dbReference type="SAM" id="MobiDB-lite"/>
    </source>
</evidence>
<gene>
    <name evidence="2" type="ORF">OSB04_001387</name>
</gene>
<feature type="region of interest" description="Disordered" evidence="1">
    <location>
        <begin position="58"/>
        <end position="192"/>
    </location>
</feature>
<dbReference type="InterPro" id="IPR019324">
    <property type="entry name" value="MPP6"/>
</dbReference>
<evidence type="ECO:0008006" key="4">
    <source>
        <dbReference type="Google" id="ProtNLM"/>
    </source>
</evidence>
<feature type="region of interest" description="Disordered" evidence="1">
    <location>
        <begin position="16"/>
        <end position="41"/>
    </location>
</feature>
<protein>
    <recommendedName>
        <fullName evidence="4">M-phase phosphoprotein 6</fullName>
    </recommendedName>
</protein>
<feature type="compositionally biased region" description="Basic and acidic residues" evidence="1">
    <location>
        <begin position="116"/>
        <end position="137"/>
    </location>
</feature>
<dbReference type="PANTHER" id="PTHR13582:SF0">
    <property type="entry name" value="M-PHASE PHOSPHOPROTEIN 6"/>
    <property type="match status" value="1"/>
</dbReference>
<evidence type="ECO:0000313" key="3">
    <source>
        <dbReference type="Proteomes" id="UP001172457"/>
    </source>
</evidence>
<reference evidence="2" key="1">
    <citation type="submission" date="2023-03" db="EMBL/GenBank/DDBJ databases">
        <title>Chromosome-scale reference genome and RAD-based genetic map of yellow starthistle (Centaurea solstitialis) reveal putative structural variation and QTLs associated with invader traits.</title>
        <authorList>
            <person name="Reatini B."/>
            <person name="Cang F.A."/>
            <person name="Jiang Q."/>
            <person name="Mckibben M.T.W."/>
            <person name="Barker M.S."/>
            <person name="Rieseberg L.H."/>
            <person name="Dlugosch K.M."/>
        </authorList>
    </citation>
    <scope>NUCLEOTIDE SEQUENCE</scope>
    <source>
        <strain evidence="2">CAN-66</strain>
        <tissue evidence="2">Leaf</tissue>
    </source>
</reference>
<name>A0AA38U1G5_9ASTR</name>
<dbReference type="EMBL" id="JARYMX010000001">
    <property type="protein sequence ID" value="KAJ9565421.1"/>
    <property type="molecule type" value="Genomic_DNA"/>
</dbReference>
<dbReference type="Pfam" id="PF10175">
    <property type="entry name" value="MPP6"/>
    <property type="match status" value="1"/>
</dbReference>
<feature type="compositionally biased region" description="Polar residues" evidence="1">
    <location>
        <begin position="144"/>
        <end position="157"/>
    </location>
</feature>
<dbReference type="GO" id="GO:0000460">
    <property type="term" value="P:maturation of 5.8S rRNA"/>
    <property type="evidence" value="ECO:0007669"/>
    <property type="project" value="TreeGrafter"/>
</dbReference>
<sequence length="192" mass="21399">MAKRELSSTLKNLKFMQRGAANKEEKTKKEEEEVIIPDGNFPSSITTKKCVVIMEGDPTPGAIRGRMSFQSFNPSIDKLNEEASNPRQSESDATCSEDQGGKLPHSQNALAEDEPMSLKEESWNRNKANGDLKRKQVEAITDEQFPNKSPNIIEGNQSSSSNNSKKSSHKPPKRGKLDWNVLRSPKSRNKKG</sequence>